<dbReference type="Pfam" id="PF13508">
    <property type="entry name" value="Acetyltransf_7"/>
    <property type="match status" value="1"/>
</dbReference>
<accession>A0A6S7A4U5</accession>
<evidence type="ECO:0000256" key="2">
    <source>
        <dbReference type="ARBA" id="ARBA00023315"/>
    </source>
</evidence>
<keyword evidence="1" id="KW-0808">Transferase</keyword>
<evidence type="ECO:0000259" key="3">
    <source>
        <dbReference type="PROSITE" id="PS51186"/>
    </source>
</evidence>
<evidence type="ECO:0000313" key="5">
    <source>
        <dbReference type="Proteomes" id="UP000494108"/>
    </source>
</evidence>
<evidence type="ECO:0000313" key="4">
    <source>
        <dbReference type="EMBL" id="CAB3701583.1"/>
    </source>
</evidence>
<organism evidence="4 5">
    <name type="scientific">Achromobacter pestifer</name>
    <dbReference type="NCBI Taxonomy" id="1353889"/>
    <lineage>
        <taxon>Bacteria</taxon>
        <taxon>Pseudomonadati</taxon>
        <taxon>Pseudomonadota</taxon>
        <taxon>Betaproteobacteria</taxon>
        <taxon>Burkholderiales</taxon>
        <taxon>Alcaligenaceae</taxon>
        <taxon>Achromobacter</taxon>
    </lineage>
</organism>
<dbReference type="SUPFAM" id="SSF55729">
    <property type="entry name" value="Acyl-CoA N-acyltransferases (Nat)"/>
    <property type="match status" value="1"/>
</dbReference>
<evidence type="ECO:0000256" key="1">
    <source>
        <dbReference type="ARBA" id="ARBA00022679"/>
    </source>
</evidence>
<dbReference type="PROSITE" id="PS51186">
    <property type="entry name" value="GNAT"/>
    <property type="match status" value="1"/>
</dbReference>
<dbReference type="PANTHER" id="PTHR43800">
    <property type="entry name" value="PEPTIDYL-LYSINE N-ACETYLTRANSFERASE YJAB"/>
    <property type="match status" value="1"/>
</dbReference>
<dbReference type="GO" id="GO:0016747">
    <property type="term" value="F:acyltransferase activity, transferring groups other than amino-acyl groups"/>
    <property type="evidence" value="ECO:0007669"/>
    <property type="project" value="InterPro"/>
</dbReference>
<dbReference type="Proteomes" id="UP000494108">
    <property type="component" value="Unassembled WGS sequence"/>
</dbReference>
<protein>
    <recommendedName>
        <fullName evidence="3">N-acetyltransferase domain-containing protein</fullName>
    </recommendedName>
</protein>
<proteinExistence type="predicted"/>
<sequence>MIRSAHPSDLTGLADIERSAAERFLGTAMAWAADGAPLPHTELAQAQTAGLLWVAQPDDHVRGFALARPMGGDLFLAEMSVALPWQGRGLGRALMQVVLAHARAMDRYGAVVLTTDRELPWNAPFYRRLGFAELAEPYSPPLQARLHAEAAAGFDPARRCAMRYPLNV</sequence>
<reference evidence="4 5" key="1">
    <citation type="submission" date="2020-04" db="EMBL/GenBank/DDBJ databases">
        <authorList>
            <person name="De Canck E."/>
        </authorList>
    </citation>
    <scope>NUCLEOTIDE SEQUENCE [LARGE SCALE GENOMIC DNA]</scope>
    <source>
        <strain evidence="4 5">LMG 3431</strain>
    </source>
</reference>
<dbReference type="RefSeq" id="WP_175177690.1">
    <property type="nucleotide sequence ID" value="NZ_CADIJX010000011.1"/>
</dbReference>
<dbReference type="EMBL" id="CADIJX010000011">
    <property type="protein sequence ID" value="CAB3701583.1"/>
    <property type="molecule type" value="Genomic_DNA"/>
</dbReference>
<dbReference type="AlphaFoldDB" id="A0A6S7A4U5"/>
<gene>
    <name evidence="4" type="ORF">LMG3431_05444</name>
</gene>
<keyword evidence="5" id="KW-1185">Reference proteome</keyword>
<dbReference type="Gene3D" id="3.40.630.30">
    <property type="match status" value="1"/>
</dbReference>
<dbReference type="InterPro" id="IPR016181">
    <property type="entry name" value="Acyl_CoA_acyltransferase"/>
</dbReference>
<dbReference type="PANTHER" id="PTHR43800:SF1">
    <property type="entry name" value="PEPTIDYL-LYSINE N-ACETYLTRANSFERASE YJAB"/>
    <property type="match status" value="1"/>
</dbReference>
<feature type="domain" description="N-acetyltransferase" evidence="3">
    <location>
        <begin position="1"/>
        <end position="149"/>
    </location>
</feature>
<name>A0A6S7A4U5_9BURK</name>
<keyword evidence="2" id="KW-0012">Acyltransferase</keyword>
<dbReference type="InterPro" id="IPR000182">
    <property type="entry name" value="GNAT_dom"/>
</dbReference>
<dbReference type="CDD" id="cd04301">
    <property type="entry name" value="NAT_SF"/>
    <property type="match status" value="1"/>
</dbReference>